<protein>
    <submittedName>
        <fullName evidence="1">Uncharacterized protein</fullName>
    </submittedName>
</protein>
<evidence type="ECO:0000313" key="1">
    <source>
        <dbReference type="EMBL" id="MBJ8342967.1"/>
    </source>
</evidence>
<comment type="caution">
    <text evidence="1">The sequence shown here is derived from an EMBL/GenBank/DDBJ whole genome shotgun (WGS) entry which is preliminary data.</text>
</comment>
<dbReference type="Proteomes" id="UP000655868">
    <property type="component" value="Unassembled WGS sequence"/>
</dbReference>
<sequence>MTGEATHKIIQRFPDEEEFESLAARIRPLILQNEWLRWTNVITALRTSVDQQQLEEIAEPLKWWHAEWVKVAENPGDMGAQAFYSVTEDGTVTDLQLMWAWLYSDLVHAHKLDAKFAKYGIGDRFRASTGVIARIVWMVEKTYYLVAALHEEGLLSISPEMFERSVTVPEPDLSQIGRIYVAPVGTPPPIGLEAFGPEWQEVHEVIRPAGSR</sequence>
<accession>A0A934NXD5</accession>
<dbReference type="RefSeq" id="WP_199708660.1">
    <property type="nucleotide sequence ID" value="NZ_JAEMNV010000019.1"/>
</dbReference>
<reference evidence="1" key="1">
    <citation type="submission" date="2020-12" db="EMBL/GenBank/DDBJ databases">
        <title>Antrihabitans popcorni sp. nov. and Antrihabitans auranticaus sp. nov., isolated from a larva cave.</title>
        <authorList>
            <person name="Lee S.D."/>
            <person name="Kim I.S."/>
        </authorList>
    </citation>
    <scope>NUCLEOTIDE SEQUENCE</scope>
    <source>
        <strain evidence="1">YC3-6</strain>
    </source>
</reference>
<evidence type="ECO:0000313" key="2">
    <source>
        <dbReference type="Proteomes" id="UP000655868"/>
    </source>
</evidence>
<organism evidence="1 2">
    <name type="scientific">Antrihabitans stalagmiti</name>
    <dbReference type="NCBI Taxonomy" id="2799499"/>
    <lineage>
        <taxon>Bacteria</taxon>
        <taxon>Bacillati</taxon>
        <taxon>Actinomycetota</taxon>
        <taxon>Actinomycetes</taxon>
        <taxon>Mycobacteriales</taxon>
        <taxon>Nocardiaceae</taxon>
        <taxon>Antrihabitans</taxon>
    </lineage>
</organism>
<keyword evidence="2" id="KW-1185">Reference proteome</keyword>
<name>A0A934NXD5_9NOCA</name>
<dbReference type="AlphaFoldDB" id="A0A934NXD5"/>
<proteinExistence type="predicted"/>
<gene>
    <name evidence="1" type="ORF">JGU71_29180</name>
</gene>
<dbReference type="EMBL" id="JAEMNV010000019">
    <property type="protein sequence ID" value="MBJ8342967.1"/>
    <property type="molecule type" value="Genomic_DNA"/>
</dbReference>